<proteinExistence type="predicted"/>
<dbReference type="EMBL" id="CZQA01000012">
    <property type="protein sequence ID" value="CUS38970.1"/>
    <property type="molecule type" value="Genomic_DNA"/>
</dbReference>
<organism evidence="2 3">
    <name type="scientific">Candidatus Nitrospira nitrosa</name>
    <dbReference type="NCBI Taxonomy" id="1742972"/>
    <lineage>
        <taxon>Bacteria</taxon>
        <taxon>Pseudomonadati</taxon>
        <taxon>Nitrospirota</taxon>
        <taxon>Nitrospiria</taxon>
        <taxon>Nitrospirales</taxon>
        <taxon>Nitrospiraceae</taxon>
        <taxon>Nitrospira</taxon>
    </lineage>
</organism>
<evidence type="ECO:0000313" key="3">
    <source>
        <dbReference type="Proteomes" id="UP000199032"/>
    </source>
</evidence>
<name>A0A0S4LQL3_9BACT</name>
<evidence type="ECO:0000313" key="2">
    <source>
        <dbReference type="EMBL" id="CUS38970.1"/>
    </source>
</evidence>
<reference evidence="2 3" key="1">
    <citation type="submission" date="2015-10" db="EMBL/GenBank/DDBJ databases">
        <authorList>
            <person name="Gilbert D.G."/>
        </authorList>
    </citation>
    <scope>NUCLEOTIDE SEQUENCE [LARGE SCALE GENOMIC DNA]</scope>
    <source>
        <strain evidence="2">COMA1</strain>
    </source>
</reference>
<keyword evidence="3" id="KW-1185">Reference proteome</keyword>
<dbReference type="AlphaFoldDB" id="A0A0S4LQL3"/>
<sequence length="77" mass="7845">MLSVASSLDGSGTWVLMAKVESGLLYLKTFYGRVSDGIGASTLARTCSANLTASMAAGCGGQNSDHPEAQPHTPSDP</sequence>
<protein>
    <submittedName>
        <fullName evidence="2">Uncharacterized protein</fullName>
    </submittedName>
</protein>
<dbReference type="STRING" id="1742972.COMA1_60181"/>
<evidence type="ECO:0000256" key="1">
    <source>
        <dbReference type="SAM" id="MobiDB-lite"/>
    </source>
</evidence>
<gene>
    <name evidence="2" type="ORF">COMA1_60181</name>
</gene>
<feature type="region of interest" description="Disordered" evidence="1">
    <location>
        <begin position="58"/>
        <end position="77"/>
    </location>
</feature>
<dbReference type="Proteomes" id="UP000199032">
    <property type="component" value="Unassembled WGS sequence"/>
</dbReference>
<accession>A0A0S4LQL3</accession>